<feature type="transmembrane region" description="Helical" evidence="8">
    <location>
        <begin position="81"/>
        <end position="100"/>
    </location>
</feature>
<comment type="subcellular location">
    <subcellularLocation>
        <location evidence="1 8">Cell membrane</location>
        <topology evidence="1 8">Multi-pass membrane protein</topology>
    </subcellularLocation>
</comment>
<dbReference type="PATRIC" id="fig|1433289.7.peg.1568"/>
<evidence type="ECO:0000256" key="8">
    <source>
        <dbReference type="RuleBase" id="RU363032"/>
    </source>
</evidence>
<evidence type="ECO:0000256" key="4">
    <source>
        <dbReference type="ARBA" id="ARBA00022692"/>
    </source>
</evidence>
<dbReference type="Pfam" id="PF00528">
    <property type="entry name" value="BPD_transp_1"/>
    <property type="match status" value="1"/>
</dbReference>
<dbReference type="InterPro" id="IPR043429">
    <property type="entry name" value="ArtM/GltK/GlnP/TcyL/YhdX-like"/>
</dbReference>
<feature type="transmembrane region" description="Helical" evidence="8">
    <location>
        <begin position="50"/>
        <end position="75"/>
    </location>
</feature>
<evidence type="ECO:0000256" key="1">
    <source>
        <dbReference type="ARBA" id="ARBA00004651"/>
    </source>
</evidence>
<evidence type="ECO:0000256" key="2">
    <source>
        <dbReference type="ARBA" id="ARBA00022448"/>
    </source>
</evidence>
<feature type="transmembrane region" description="Helical" evidence="8">
    <location>
        <begin position="17"/>
        <end position="43"/>
    </location>
</feature>
<evidence type="ECO:0000313" key="10">
    <source>
        <dbReference type="EMBL" id="ETW88852.1"/>
    </source>
</evidence>
<comment type="caution">
    <text evidence="10">The sequence shown here is derived from an EMBL/GenBank/DDBJ whole genome shotgun (WGS) entry which is preliminary data.</text>
</comment>
<dbReference type="RefSeq" id="WP_002953237.1">
    <property type="nucleotide sequence ID" value="NZ_CM002372.1"/>
</dbReference>
<keyword evidence="2 8" id="KW-0813">Transport</keyword>
<name>A0A0E2QGM1_STRTR</name>
<keyword evidence="4 8" id="KW-0812">Transmembrane</keyword>
<evidence type="ECO:0000256" key="5">
    <source>
        <dbReference type="ARBA" id="ARBA00022970"/>
    </source>
</evidence>
<dbReference type="CDD" id="cd06261">
    <property type="entry name" value="TM_PBP2"/>
    <property type="match status" value="1"/>
</dbReference>
<evidence type="ECO:0000256" key="6">
    <source>
        <dbReference type="ARBA" id="ARBA00022989"/>
    </source>
</evidence>
<feature type="domain" description="ABC transmembrane type-1" evidence="9">
    <location>
        <begin position="19"/>
        <end position="210"/>
    </location>
</feature>
<dbReference type="AlphaFoldDB" id="A0A0E2QGM1"/>
<evidence type="ECO:0000256" key="3">
    <source>
        <dbReference type="ARBA" id="ARBA00022475"/>
    </source>
</evidence>
<gene>
    <name evidence="10" type="ORF">X841_07595</name>
</gene>
<evidence type="ECO:0000259" key="9">
    <source>
        <dbReference type="PROSITE" id="PS50928"/>
    </source>
</evidence>
<feature type="transmembrane region" description="Helical" evidence="8">
    <location>
        <begin position="189"/>
        <end position="209"/>
    </location>
</feature>
<dbReference type="InterPro" id="IPR010065">
    <property type="entry name" value="AA_ABC_transptr_permease_3TM"/>
</dbReference>
<protein>
    <submittedName>
        <fullName evidence="10">Amino acid permease</fullName>
    </submittedName>
</protein>
<keyword evidence="6 8" id="KW-1133">Transmembrane helix</keyword>
<dbReference type="PANTHER" id="PTHR30614:SF0">
    <property type="entry name" value="L-CYSTINE TRANSPORT SYSTEM PERMEASE PROTEIN TCYL"/>
    <property type="match status" value="1"/>
</dbReference>
<proteinExistence type="inferred from homology"/>
<keyword evidence="3" id="KW-1003">Cell membrane</keyword>
<evidence type="ECO:0000313" key="11">
    <source>
        <dbReference type="Proteomes" id="UP000024559"/>
    </source>
</evidence>
<dbReference type="PROSITE" id="PS50928">
    <property type="entry name" value="ABC_TM1"/>
    <property type="match status" value="1"/>
</dbReference>
<dbReference type="GO" id="GO:0043190">
    <property type="term" value="C:ATP-binding cassette (ABC) transporter complex"/>
    <property type="evidence" value="ECO:0007669"/>
    <property type="project" value="InterPro"/>
</dbReference>
<dbReference type="NCBIfam" id="TIGR01726">
    <property type="entry name" value="HEQRo_perm_3TM"/>
    <property type="match status" value="1"/>
</dbReference>
<organism evidence="10 11">
    <name type="scientific">Streptococcus thermophilus M17PTZA496</name>
    <dbReference type="NCBI Taxonomy" id="1433289"/>
    <lineage>
        <taxon>Bacteria</taxon>
        <taxon>Bacillati</taxon>
        <taxon>Bacillota</taxon>
        <taxon>Bacilli</taxon>
        <taxon>Lactobacillales</taxon>
        <taxon>Streptococcaceae</taxon>
        <taxon>Streptococcus</taxon>
    </lineage>
</organism>
<keyword evidence="5" id="KW-0029">Amino-acid transport</keyword>
<dbReference type="SUPFAM" id="SSF161098">
    <property type="entry name" value="MetI-like"/>
    <property type="match status" value="1"/>
</dbReference>
<accession>A0A0E2QGM1</accession>
<dbReference type="HOGENOM" id="CLU_019602_1_1_9"/>
<comment type="similarity">
    <text evidence="8">Belongs to the binding-protein-dependent transport system permease family.</text>
</comment>
<dbReference type="InterPro" id="IPR000515">
    <property type="entry name" value="MetI-like"/>
</dbReference>
<dbReference type="PANTHER" id="PTHR30614">
    <property type="entry name" value="MEMBRANE COMPONENT OF AMINO ACID ABC TRANSPORTER"/>
    <property type="match status" value="1"/>
</dbReference>
<dbReference type="Proteomes" id="UP000024559">
    <property type="component" value="Chromosome"/>
</dbReference>
<dbReference type="InterPro" id="IPR035906">
    <property type="entry name" value="MetI-like_sf"/>
</dbReference>
<dbReference type="Gene3D" id="1.10.3720.10">
    <property type="entry name" value="MetI-like"/>
    <property type="match status" value="1"/>
</dbReference>
<evidence type="ECO:0000256" key="7">
    <source>
        <dbReference type="ARBA" id="ARBA00023136"/>
    </source>
</evidence>
<reference evidence="11" key="1">
    <citation type="submission" date="2013-12" db="EMBL/GenBank/DDBJ databases">
        <title>Genome sequences of Streptococcus thermophilus strains MTH17CL396 and M17PTZA496 isolated from Fontina cheese in Valle d'Aosta region (Italy).</title>
        <authorList>
            <person name="Treu L."/>
            <person name="Giacomini A."/>
            <person name="Corich V."/>
            <person name="Vendramin V."/>
            <person name="Bovo B."/>
        </authorList>
    </citation>
    <scope>NUCLEOTIDE SEQUENCE [LARGE SCALE GENOMIC DNA]</scope>
    <source>
        <strain evidence="11">M17PTZA496</strain>
    </source>
</reference>
<dbReference type="GO" id="GO:0015184">
    <property type="term" value="F:L-cystine transmembrane transporter activity"/>
    <property type="evidence" value="ECO:0007669"/>
    <property type="project" value="TreeGrafter"/>
</dbReference>
<sequence>MNFSWEYFFELFVKLPAYIPVTIFIALISMILAILIGLFITWLQLSKNKVLIFISQVYISLFRGMPTLVQLFLIFYGLPQLFPAFKGMSALTAALIGLGLKEAAYLSEIFRAAINSIDKGQIEAGEALNIPAWKVFLHVILPQATLNALPATGNTFISLLKETSLAFTLGITELFGNAKMIAGESFRYFETYLAVGLLYWIMIVVYTWVQKQFEKELEIPYRRDLHDSY</sequence>
<keyword evidence="7 8" id="KW-0472">Membrane</keyword>
<dbReference type="EMBL" id="AZJT01000057">
    <property type="protein sequence ID" value="ETW88852.1"/>
    <property type="molecule type" value="Genomic_DNA"/>
</dbReference>